<feature type="transmembrane region" description="Helical" evidence="1">
    <location>
        <begin position="124"/>
        <end position="149"/>
    </location>
</feature>
<gene>
    <name evidence="2" type="ORF">SAMN05421881_101449</name>
</gene>
<dbReference type="Proteomes" id="UP000198640">
    <property type="component" value="Unassembled WGS sequence"/>
</dbReference>
<feature type="transmembrane region" description="Helical" evidence="1">
    <location>
        <begin position="169"/>
        <end position="189"/>
    </location>
</feature>
<organism evidence="2 3">
    <name type="scientific">Nitrosomonas halophila</name>
    <dbReference type="NCBI Taxonomy" id="44576"/>
    <lineage>
        <taxon>Bacteria</taxon>
        <taxon>Pseudomonadati</taxon>
        <taxon>Pseudomonadota</taxon>
        <taxon>Betaproteobacteria</taxon>
        <taxon>Nitrosomonadales</taxon>
        <taxon>Nitrosomonadaceae</taxon>
        <taxon>Nitrosomonas</taxon>
    </lineage>
</organism>
<dbReference type="GO" id="GO:0043190">
    <property type="term" value="C:ATP-binding cassette (ABC) transporter complex"/>
    <property type="evidence" value="ECO:0007669"/>
    <property type="project" value="InterPro"/>
</dbReference>
<dbReference type="PANTHER" id="PTHR30188">
    <property type="entry name" value="ABC TRANSPORTER PERMEASE PROTEIN-RELATED"/>
    <property type="match status" value="1"/>
</dbReference>
<dbReference type="PANTHER" id="PTHR30188:SF3">
    <property type="entry name" value="ABC TRANSPORTER PERMEASE"/>
    <property type="match status" value="1"/>
</dbReference>
<name>A0A1H3G8E2_9PROT</name>
<dbReference type="OrthoDB" id="9810518at2"/>
<dbReference type="EMBL" id="FNOY01000014">
    <property type="protein sequence ID" value="SDX99613.1"/>
    <property type="molecule type" value="Genomic_DNA"/>
</dbReference>
<proteinExistence type="predicted"/>
<protein>
    <submittedName>
        <fullName evidence="2">Phospholipid/cholesterol/gamma-HCH transport system permease protein</fullName>
    </submittedName>
</protein>
<dbReference type="InterPro" id="IPR030802">
    <property type="entry name" value="Permease_MalE"/>
</dbReference>
<feature type="transmembrane region" description="Helical" evidence="1">
    <location>
        <begin position="357"/>
        <end position="377"/>
    </location>
</feature>
<keyword evidence="1" id="KW-0472">Membrane</keyword>
<sequence length="381" mass="40854">MSFNPSTRTDDTWYRLVVQGECTCVQLAGSYTLMTLDRSLPGLARELTRLAAQSGVHWDLTGIQQMDYAGAAMLWQAWGGQRPAYLSLRPEQEKMFMRLEKAAPLPASPHSSAFLPITMLGRRLFLFLSHVAGIIALSGQVALDMLYLIAHPGKIPMREISANLFRTGAQALGITAIVGFLIGIVLSYLSSEQLHMFGADIFIVNILGMSIIRELGPMLAAILVAGRSGSSMTAQLGVMRVTEELDALTVMGIPYSLRLILPKIIGLGIALPLIVVWTSAIALLGGIMAADLQIGLSFHYALTRLPDAVPVVNLWLALGKGLVCGMTIALIACHFGLRIKPNTESLGEGTTNSVVVSITAVIIIDAIFAVVFSNVGLRIAG</sequence>
<dbReference type="RefSeq" id="WP_090412949.1">
    <property type="nucleotide sequence ID" value="NZ_FNOY01000014.1"/>
</dbReference>
<keyword evidence="1" id="KW-1133">Transmembrane helix</keyword>
<accession>A0A1H3G8E2</accession>
<feature type="transmembrane region" description="Helical" evidence="1">
    <location>
        <begin position="264"/>
        <end position="290"/>
    </location>
</feature>
<evidence type="ECO:0000256" key="1">
    <source>
        <dbReference type="SAM" id="Phobius"/>
    </source>
</evidence>
<feature type="transmembrane region" description="Helical" evidence="1">
    <location>
        <begin position="311"/>
        <end position="337"/>
    </location>
</feature>
<dbReference type="GO" id="GO:0005548">
    <property type="term" value="F:phospholipid transporter activity"/>
    <property type="evidence" value="ECO:0007669"/>
    <property type="project" value="TreeGrafter"/>
</dbReference>
<keyword evidence="1" id="KW-0812">Transmembrane</keyword>
<dbReference type="Pfam" id="PF02405">
    <property type="entry name" value="MlaE"/>
    <property type="match status" value="1"/>
</dbReference>
<evidence type="ECO:0000313" key="3">
    <source>
        <dbReference type="Proteomes" id="UP000198640"/>
    </source>
</evidence>
<feature type="transmembrane region" description="Helical" evidence="1">
    <location>
        <begin position="201"/>
        <end position="225"/>
    </location>
</feature>
<dbReference type="AlphaFoldDB" id="A0A1H3G8E2"/>
<evidence type="ECO:0000313" key="2">
    <source>
        <dbReference type="EMBL" id="SDX99613.1"/>
    </source>
</evidence>
<reference evidence="2 3" key="1">
    <citation type="submission" date="2016-10" db="EMBL/GenBank/DDBJ databases">
        <authorList>
            <person name="de Groot N.N."/>
        </authorList>
    </citation>
    <scope>NUCLEOTIDE SEQUENCE [LARGE SCALE GENOMIC DNA]</scope>
    <source>
        <strain evidence="2 3">Nm1</strain>
    </source>
</reference>
<keyword evidence="3" id="KW-1185">Reference proteome</keyword>
<dbReference type="STRING" id="44576.SAMN05421881_101449"/>